<dbReference type="NCBIfam" id="TIGR00576">
    <property type="entry name" value="dut"/>
    <property type="match status" value="1"/>
</dbReference>
<dbReference type="PANTHER" id="PTHR11241:SF0">
    <property type="entry name" value="DEOXYURIDINE 5'-TRIPHOSPHATE NUCLEOTIDOHYDROLASE"/>
    <property type="match status" value="1"/>
</dbReference>
<sequence>MNAPLSLVTIPLQHLPHGADLPLPAHATEDAAGLDLCAAIEEEITLNPLERVLIPCGFMMALPQGFEAQLRPRSGLAFKNGVTLLNSPGTIDADYRGEIKVLLINLGHGPFHITRGMRIAQMVIARYTKASWEVCENFEDSTARGIQGFGSTGTHHKE</sequence>
<feature type="binding site" evidence="5">
    <location>
        <begin position="73"/>
        <end position="75"/>
    </location>
    <ligand>
        <name>substrate</name>
    </ligand>
</feature>
<keyword evidence="5" id="KW-0479">Metal-binding</keyword>
<dbReference type="SUPFAM" id="SSF51283">
    <property type="entry name" value="dUTPase-like"/>
    <property type="match status" value="1"/>
</dbReference>
<dbReference type="GO" id="GO:0004170">
    <property type="term" value="F:dUTP diphosphatase activity"/>
    <property type="evidence" value="ECO:0007669"/>
    <property type="project" value="UniProtKB-UniRule"/>
</dbReference>
<keyword evidence="3 5" id="KW-0546">Nucleotide metabolism</keyword>
<dbReference type="EMBL" id="JAFKGL010000043">
    <property type="protein sequence ID" value="MBN9413747.1"/>
    <property type="molecule type" value="Genomic_DNA"/>
</dbReference>
<dbReference type="HAMAP" id="MF_00116">
    <property type="entry name" value="dUTPase_bact"/>
    <property type="match status" value="1"/>
</dbReference>
<evidence type="ECO:0000313" key="7">
    <source>
        <dbReference type="EMBL" id="MBN9413747.1"/>
    </source>
</evidence>
<dbReference type="UniPathway" id="UPA00610">
    <property type="reaction ID" value="UER00666"/>
</dbReference>
<feature type="binding site" evidence="5">
    <location>
        <begin position="90"/>
        <end position="92"/>
    </location>
    <ligand>
        <name>substrate</name>
    </ligand>
</feature>
<dbReference type="CDD" id="cd07557">
    <property type="entry name" value="trimeric_dUTPase"/>
    <property type="match status" value="1"/>
</dbReference>
<organism evidence="7 8">
    <name type="scientific">Candidatus Paracaedimonas acanthamoebae</name>
    <dbReference type="NCBI Taxonomy" id="244581"/>
    <lineage>
        <taxon>Bacteria</taxon>
        <taxon>Pseudomonadati</taxon>
        <taxon>Pseudomonadota</taxon>
        <taxon>Alphaproteobacteria</taxon>
        <taxon>Holosporales</taxon>
        <taxon>Caedimonadaceae</taxon>
        <taxon>Candidatus Paracaedimonas</taxon>
    </lineage>
</organism>
<comment type="function">
    <text evidence="5">This enzyme is involved in nucleotide metabolism: it produces dUMP, the immediate precursor of thymidine nucleotides and it decreases the intracellular concentration of dUTP so that uracil cannot be incorporated into DNA.</text>
</comment>
<dbReference type="InterPro" id="IPR036157">
    <property type="entry name" value="dUTPase-like_sf"/>
</dbReference>
<dbReference type="Gene3D" id="2.70.40.10">
    <property type="match status" value="1"/>
</dbReference>
<comment type="similarity">
    <text evidence="1 5">Belongs to the dUTPase family.</text>
</comment>
<feature type="domain" description="dUTPase-like" evidence="6">
    <location>
        <begin position="22"/>
        <end position="153"/>
    </location>
</feature>
<dbReference type="AlphaFoldDB" id="A0A8J7PKZ1"/>
<keyword evidence="5" id="KW-0460">Magnesium</keyword>
<dbReference type="InterPro" id="IPR008181">
    <property type="entry name" value="dUTPase"/>
</dbReference>
<comment type="pathway">
    <text evidence="5">Pyrimidine metabolism; dUMP biosynthesis; dUMP from dCTP (dUTP route): step 2/2.</text>
</comment>
<evidence type="ECO:0000259" key="6">
    <source>
        <dbReference type="Pfam" id="PF00692"/>
    </source>
</evidence>
<feature type="binding site" evidence="5">
    <location>
        <position position="86"/>
    </location>
    <ligand>
        <name>substrate</name>
    </ligand>
</feature>
<dbReference type="InterPro" id="IPR029054">
    <property type="entry name" value="dUTPase-like"/>
</dbReference>
<name>A0A8J7PKZ1_9PROT</name>
<dbReference type="PANTHER" id="PTHR11241">
    <property type="entry name" value="DEOXYURIDINE 5'-TRIPHOSPHATE NUCLEOTIDOHYDROLASE"/>
    <property type="match status" value="1"/>
</dbReference>
<evidence type="ECO:0000256" key="2">
    <source>
        <dbReference type="ARBA" id="ARBA00022801"/>
    </source>
</evidence>
<accession>A0A8J7PKZ1</accession>
<evidence type="ECO:0000313" key="8">
    <source>
        <dbReference type="Proteomes" id="UP000664414"/>
    </source>
</evidence>
<comment type="cofactor">
    <cofactor evidence="5">
        <name>Mg(2+)</name>
        <dbReference type="ChEBI" id="CHEBI:18420"/>
    </cofactor>
</comment>
<comment type="caution">
    <text evidence="5">Lacks conserved residue(s) required for the propagation of feature annotation.</text>
</comment>
<reference evidence="7" key="1">
    <citation type="submission" date="2021-02" db="EMBL/GenBank/DDBJ databases">
        <title>Thiocyanate and organic carbon inputs drive convergent selection for specific autotrophic Afipia and Thiobacillus strains within complex microbiomes.</title>
        <authorList>
            <person name="Huddy R.J."/>
            <person name="Sachdeva R."/>
            <person name="Kadzinga F."/>
            <person name="Kantor R.S."/>
            <person name="Harrison S.T.L."/>
            <person name="Banfield J.F."/>
        </authorList>
    </citation>
    <scope>NUCLEOTIDE SEQUENCE</scope>
    <source>
        <strain evidence="7">SCN18_10_11_15_R4_P_38_20</strain>
    </source>
</reference>
<dbReference type="NCBIfam" id="NF001862">
    <property type="entry name" value="PRK00601.1"/>
    <property type="match status" value="1"/>
</dbReference>
<dbReference type="Proteomes" id="UP000664414">
    <property type="component" value="Unassembled WGS sequence"/>
</dbReference>
<comment type="caution">
    <text evidence="7">The sequence shown here is derived from an EMBL/GenBank/DDBJ whole genome shotgun (WGS) entry which is preliminary data.</text>
</comment>
<evidence type="ECO:0000256" key="3">
    <source>
        <dbReference type="ARBA" id="ARBA00023080"/>
    </source>
</evidence>
<comment type="catalytic activity">
    <reaction evidence="4 5">
        <text>dUTP + H2O = dUMP + diphosphate + H(+)</text>
        <dbReference type="Rhea" id="RHEA:10248"/>
        <dbReference type="ChEBI" id="CHEBI:15377"/>
        <dbReference type="ChEBI" id="CHEBI:15378"/>
        <dbReference type="ChEBI" id="CHEBI:33019"/>
        <dbReference type="ChEBI" id="CHEBI:61555"/>
        <dbReference type="ChEBI" id="CHEBI:246422"/>
        <dbReference type="EC" id="3.6.1.23"/>
    </reaction>
</comment>
<dbReference type="InterPro" id="IPR033704">
    <property type="entry name" value="dUTPase_trimeric"/>
</dbReference>
<proteinExistence type="inferred from homology"/>
<dbReference type="GO" id="GO:0000287">
    <property type="term" value="F:magnesium ion binding"/>
    <property type="evidence" value="ECO:0007669"/>
    <property type="project" value="UniProtKB-UniRule"/>
</dbReference>
<dbReference type="GO" id="GO:0046081">
    <property type="term" value="P:dUTP catabolic process"/>
    <property type="evidence" value="ECO:0007669"/>
    <property type="project" value="InterPro"/>
</dbReference>
<keyword evidence="2 5" id="KW-0378">Hydrolase</keyword>
<protein>
    <recommendedName>
        <fullName evidence="5">Deoxyuridine 5'-triphosphate nucleotidohydrolase</fullName>
        <shortName evidence="5">dUTPase</shortName>
        <ecNumber evidence="5">3.6.1.23</ecNumber>
    </recommendedName>
    <alternativeName>
        <fullName evidence="5">dUTP pyrophosphatase</fullName>
    </alternativeName>
</protein>
<evidence type="ECO:0000256" key="4">
    <source>
        <dbReference type="ARBA" id="ARBA00047686"/>
    </source>
</evidence>
<evidence type="ECO:0000256" key="5">
    <source>
        <dbReference type="HAMAP-Rule" id="MF_00116"/>
    </source>
</evidence>
<gene>
    <name evidence="5 7" type="primary">dut</name>
    <name evidence="7" type="ORF">J0H12_07525</name>
</gene>
<dbReference type="EC" id="3.6.1.23" evidence="5"/>
<dbReference type="Pfam" id="PF00692">
    <property type="entry name" value="dUTPase"/>
    <property type="match status" value="1"/>
</dbReference>
<dbReference type="GO" id="GO:0006226">
    <property type="term" value="P:dUMP biosynthetic process"/>
    <property type="evidence" value="ECO:0007669"/>
    <property type="project" value="UniProtKB-UniRule"/>
</dbReference>
<evidence type="ECO:0000256" key="1">
    <source>
        <dbReference type="ARBA" id="ARBA00006581"/>
    </source>
</evidence>